<evidence type="ECO:0000313" key="2">
    <source>
        <dbReference type="EMBL" id="CAB1444815.1"/>
    </source>
</evidence>
<organism evidence="2 3">
    <name type="scientific">Pleuronectes platessa</name>
    <name type="common">European plaice</name>
    <dbReference type="NCBI Taxonomy" id="8262"/>
    <lineage>
        <taxon>Eukaryota</taxon>
        <taxon>Metazoa</taxon>
        <taxon>Chordata</taxon>
        <taxon>Craniata</taxon>
        <taxon>Vertebrata</taxon>
        <taxon>Euteleostomi</taxon>
        <taxon>Actinopterygii</taxon>
        <taxon>Neopterygii</taxon>
        <taxon>Teleostei</taxon>
        <taxon>Neoteleostei</taxon>
        <taxon>Acanthomorphata</taxon>
        <taxon>Carangaria</taxon>
        <taxon>Pleuronectiformes</taxon>
        <taxon>Pleuronectoidei</taxon>
        <taxon>Pleuronectidae</taxon>
        <taxon>Pleuronectes</taxon>
    </lineage>
</organism>
<protein>
    <submittedName>
        <fullName evidence="2">Uncharacterized protein</fullName>
    </submittedName>
</protein>
<dbReference type="Proteomes" id="UP001153269">
    <property type="component" value="Unassembled WGS sequence"/>
</dbReference>
<feature type="compositionally biased region" description="Polar residues" evidence="1">
    <location>
        <begin position="124"/>
        <end position="139"/>
    </location>
</feature>
<keyword evidence="3" id="KW-1185">Reference proteome</keyword>
<dbReference type="EMBL" id="CADEAL010003458">
    <property type="protein sequence ID" value="CAB1444815.1"/>
    <property type="molecule type" value="Genomic_DNA"/>
</dbReference>
<accession>A0A9N7V3F7</accession>
<evidence type="ECO:0000256" key="1">
    <source>
        <dbReference type="SAM" id="MobiDB-lite"/>
    </source>
</evidence>
<sequence length="157" mass="16968">MKAPDGLCHPFPQAACLSAHLTDNTRHPRTMALTPTPATPPPLQKNPHTLKIIQSGPPLINMLDKSVRLTLLPLVSPAVGEEGADEGAGTVPSDSTLSSHEWCLFLSLPLVPPESEKEECTMLNLPNTGRKTLRPQTDVGSLRGSSFPPERNPFHEE</sequence>
<evidence type="ECO:0000313" key="3">
    <source>
        <dbReference type="Proteomes" id="UP001153269"/>
    </source>
</evidence>
<dbReference type="AlphaFoldDB" id="A0A9N7V3F7"/>
<comment type="caution">
    <text evidence="2">The sequence shown here is derived from an EMBL/GenBank/DDBJ whole genome shotgun (WGS) entry which is preliminary data.</text>
</comment>
<gene>
    <name evidence="2" type="ORF">PLEPLA_LOCUS32533</name>
</gene>
<reference evidence="2" key="1">
    <citation type="submission" date="2020-03" db="EMBL/GenBank/DDBJ databases">
        <authorList>
            <person name="Weist P."/>
        </authorList>
    </citation>
    <scope>NUCLEOTIDE SEQUENCE</scope>
</reference>
<name>A0A9N7V3F7_PLEPL</name>
<proteinExistence type="predicted"/>
<feature type="region of interest" description="Disordered" evidence="1">
    <location>
        <begin position="124"/>
        <end position="157"/>
    </location>
</feature>